<dbReference type="PANTHER" id="PTHR42852">
    <property type="entry name" value="THIOL:DISULFIDE INTERCHANGE PROTEIN DSBE"/>
    <property type="match status" value="1"/>
</dbReference>
<dbReference type="InterPro" id="IPR036249">
    <property type="entry name" value="Thioredoxin-like_sf"/>
</dbReference>
<name>A0A644V5Y3_9ZZZZ</name>
<dbReference type="GO" id="GO:0016491">
    <property type="term" value="F:oxidoreductase activity"/>
    <property type="evidence" value="ECO:0007669"/>
    <property type="project" value="InterPro"/>
</dbReference>
<dbReference type="EMBL" id="VSSQ01000227">
    <property type="protein sequence ID" value="MPL86750.1"/>
    <property type="molecule type" value="Genomic_DNA"/>
</dbReference>
<organism evidence="2">
    <name type="scientific">bioreactor metagenome</name>
    <dbReference type="NCBI Taxonomy" id="1076179"/>
    <lineage>
        <taxon>unclassified sequences</taxon>
        <taxon>metagenomes</taxon>
        <taxon>ecological metagenomes</taxon>
    </lineage>
</organism>
<dbReference type="SUPFAM" id="SSF52833">
    <property type="entry name" value="Thioredoxin-like"/>
    <property type="match status" value="1"/>
</dbReference>
<sequence length="173" mass="18865">MINLKKNFIVFIFSIFLLCSTSVVSAASFGNFNASDMNGNMVSQDIFSKADLTMVNIWGTFCGPCIREMPILAELSQEYADKGVQILGIVIDATDNNGNVQQEPIAAANKILANANAKYVNLVPSYGMLSNQLRMVMAIPTTTFVNKQGEIVGTTIVGSKDKESWIKIIDSLR</sequence>
<dbReference type="AlphaFoldDB" id="A0A644V5Y3"/>
<proteinExistence type="predicted"/>
<feature type="domain" description="Thioredoxin" evidence="1">
    <location>
        <begin position="23"/>
        <end position="173"/>
    </location>
</feature>
<gene>
    <name evidence="2" type="primary">resA_31</name>
    <name evidence="2" type="ORF">SDC9_32736</name>
</gene>
<dbReference type="PROSITE" id="PS51352">
    <property type="entry name" value="THIOREDOXIN_2"/>
    <property type="match status" value="1"/>
</dbReference>
<dbReference type="InterPro" id="IPR050553">
    <property type="entry name" value="Thioredoxin_ResA/DsbE_sf"/>
</dbReference>
<dbReference type="CDD" id="cd02966">
    <property type="entry name" value="TlpA_like_family"/>
    <property type="match status" value="1"/>
</dbReference>
<comment type="caution">
    <text evidence="2">The sequence shown here is derived from an EMBL/GenBank/DDBJ whole genome shotgun (WGS) entry which is preliminary data.</text>
</comment>
<evidence type="ECO:0000259" key="1">
    <source>
        <dbReference type="PROSITE" id="PS51352"/>
    </source>
</evidence>
<dbReference type="Pfam" id="PF08534">
    <property type="entry name" value="Redoxin"/>
    <property type="match status" value="1"/>
</dbReference>
<dbReference type="PANTHER" id="PTHR42852:SF13">
    <property type="entry name" value="PROTEIN DIPZ"/>
    <property type="match status" value="1"/>
</dbReference>
<dbReference type="InterPro" id="IPR013766">
    <property type="entry name" value="Thioredoxin_domain"/>
</dbReference>
<accession>A0A644V5Y3</accession>
<reference evidence="2" key="1">
    <citation type="submission" date="2019-08" db="EMBL/GenBank/DDBJ databases">
        <authorList>
            <person name="Kucharzyk K."/>
            <person name="Murdoch R.W."/>
            <person name="Higgins S."/>
            <person name="Loffler F."/>
        </authorList>
    </citation>
    <scope>NUCLEOTIDE SEQUENCE</scope>
</reference>
<evidence type="ECO:0000313" key="2">
    <source>
        <dbReference type="EMBL" id="MPL86750.1"/>
    </source>
</evidence>
<protein>
    <submittedName>
        <fullName evidence="2">Thiol-disulfide oxidoreductase ResA</fullName>
    </submittedName>
</protein>
<dbReference type="Gene3D" id="3.40.30.10">
    <property type="entry name" value="Glutaredoxin"/>
    <property type="match status" value="1"/>
</dbReference>
<dbReference type="InterPro" id="IPR013740">
    <property type="entry name" value="Redoxin"/>
</dbReference>